<dbReference type="Proteomes" id="UP000233469">
    <property type="component" value="Unassembled WGS sequence"/>
</dbReference>
<protein>
    <submittedName>
        <fullName evidence="2">Uncharacterized protein</fullName>
    </submittedName>
</protein>
<evidence type="ECO:0000313" key="2">
    <source>
        <dbReference type="EMBL" id="PKK61236.1"/>
    </source>
</evidence>
<reference evidence="2 3" key="2">
    <citation type="submission" date="2017-10" db="EMBL/GenBank/DDBJ databases">
        <title>Extensive intraspecific genome diversity in a model arbuscular mycorrhizal fungus.</title>
        <authorList>
            <person name="Chen E.C.H."/>
            <person name="Morin E."/>
            <person name="Baudet D."/>
            <person name="Noel J."/>
            <person name="Ndikumana S."/>
            <person name="Charron P."/>
            <person name="St-Onge C."/>
            <person name="Giorgi J."/>
            <person name="Grigoriev I.V."/>
            <person name="Roux C."/>
            <person name="Martin F.M."/>
            <person name="Corradi N."/>
        </authorList>
    </citation>
    <scope>NUCLEOTIDE SEQUENCE [LARGE SCALE GENOMIC DNA]</scope>
    <source>
        <strain evidence="2 3">C2</strain>
    </source>
</reference>
<sequence length="61" mass="6847">MAIPELAIESEDDQKDPEPKEVPAKKKRNGAGGHPKSFIWEDHAIQGRKILEGHYEATSKH</sequence>
<dbReference type="AlphaFoldDB" id="A0A2N1MHZ4"/>
<comment type="caution">
    <text evidence="2">The sequence shown here is derived from an EMBL/GenBank/DDBJ whole genome shotgun (WGS) entry which is preliminary data.</text>
</comment>
<evidence type="ECO:0000313" key="3">
    <source>
        <dbReference type="Proteomes" id="UP000233469"/>
    </source>
</evidence>
<feature type="region of interest" description="Disordered" evidence="1">
    <location>
        <begin position="1"/>
        <end position="43"/>
    </location>
</feature>
<evidence type="ECO:0000256" key="1">
    <source>
        <dbReference type="SAM" id="MobiDB-lite"/>
    </source>
</evidence>
<dbReference type="EMBL" id="LLXL01002294">
    <property type="protein sequence ID" value="PKK61236.1"/>
    <property type="molecule type" value="Genomic_DNA"/>
</dbReference>
<proteinExistence type="predicted"/>
<name>A0A2N1MHZ4_9GLOM</name>
<gene>
    <name evidence="2" type="ORF">RhiirC2_792116</name>
</gene>
<reference evidence="2 3" key="1">
    <citation type="submission" date="2016-04" db="EMBL/GenBank/DDBJ databases">
        <title>Genome analyses suggest a sexual origin of heterokaryosis in a supposedly ancient asexual fungus.</title>
        <authorList>
            <person name="Ropars J."/>
            <person name="Sedzielewska K."/>
            <person name="Noel J."/>
            <person name="Charron P."/>
            <person name="Farinelli L."/>
            <person name="Marton T."/>
            <person name="Kruger M."/>
            <person name="Pelin A."/>
            <person name="Brachmann A."/>
            <person name="Corradi N."/>
        </authorList>
    </citation>
    <scope>NUCLEOTIDE SEQUENCE [LARGE SCALE GENOMIC DNA]</scope>
    <source>
        <strain evidence="2 3">C2</strain>
    </source>
</reference>
<organism evidence="2 3">
    <name type="scientific">Rhizophagus irregularis</name>
    <dbReference type="NCBI Taxonomy" id="588596"/>
    <lineage>
        <taxon>Eukaryota</taxon>
        <taxon>Fungi</taxon>
        <taxon>Fungi incertae sedis</taxon>
        <taxon>Mucoromycota</taxon>
        <taxon>Glomeromycotina</taxon>
        <taxon>Glomeromycetes</taxon>
        <taxon>Glomerales</taxon>
        <taxon>Glomeraceae</taxon>
        <taxon>Rhizophagus</taxon>
    </lineage>
</organism>
<accession>A0A2N1MHZ4</accession>
<dbReference type="VEuPathDB" id="FungiDB:FUN_023668"/>